<protein>
    <recommendedName>
        <fullName evidence="7">J domain-containing protein</fullName>
    </recommendedName>
</protein>
<dbReference type="SUPFAM" id="SSF46565">
    <property type="entry name" value="Chaperone J-domain"/>
    <property type="match status" value="1"/>
</dbReference>
<dbReference type="VEuPathDB" id="TriTrypDB:Tc_MARK_4944"/>
<dbReference type="GO" id="GO:0001671">
    <property type="term" value="F:ATPase activator activity"/>
    <property type="evidence" value="ECO:0007669"/>
    <property type="project" value="TreeGrafter"/>
</dbReference>
<evidence type="ECO:0000313" key="6">
    <source>
        <dbReference type="Proteomes" id="UP000246078"/>
    </source>
</evidence>
<dbReference type="Proteomes" id="UP000246078">
    <property type="component" value="Unassembled WGS sequence"/>
</dbReference>
<keyword evidence="4" id="KW-0472">Membrane</keyword>
<comment type="caution">
    <text evidence="5">The sequence shown here is derived from an EMBL/GenBank/DDBJ whole genome shotgun (WGS) entry which is preliminary data.</text>
</comment>
<dbReference type="VEuPathDB" id="TriTrypDB:TCSYLVIO_006233"/>
<dbReference type="VEuPathDB" id="TriTrypDB:BCY84_18806"/>
<evidence type="ECO:0008006" key="7">
    <source>
        <dbReference type="Google" id="ProtNLM"/>
    </source>
</evidence>
<dbReference type="VEuPathDB" id="TriTrypDB:TCDM_02421"/>
<dbReference type="VEuPathDB" id="TriTrypDB:C4B63_4g236"/>
<sequence length="1270" mass="143210">MSGAMQDVAAEGVEENATARTTLLRDNTSRSVVTRIPRRGTLISLAPLQKRLVISGARVGVTIADGLFLSSTVANPLLTVAFIAYESFRAVNDYRRGELNTLGYRTSLTDVALRVGKEVGTAAVGIAIGNGVGTLIGLSAIPVGGQIITATVLSVTLGLCVGTLITRYADRVFVRLQLQAQYGYSPNEQKSRRRFEQLLEAQHDLSSFETCRIVQHYRDYRVACGWESHTDVDDYRASADINMMPVSFQHFAIVQLQRKWGFLNEYDECRKVFKALMLSHHPDKGGDGELVAQLNHDYEIYAFCQGWQGGSSGIYQREGTAEPPNKSVGIRKGKRNVIVNFLRSLFRPASNSALEAEDLRQCGLLALEAGTPTELHRFDEVDWEAMDKEELGICERPVFGTSASVKQRSVSRVLASIHRCYQLATEAITFAGLVKLYKEEKEWSELERDIFLFNRLQAFVTVTKDDIQVESGDLGSSKEHACCGITWRTRAEAVLRREERREAIVSRCFPPCVSSELLGTLELWKTAQSLAESFFKQSNGAAGGGGNRYNNKSNATNGTAGDMPISDGTGQTLDTLLNIQRALQDLMENSTQSWKNTDATADESLNPLFIEEVQALGRTASCALAGAHAKSVEDTLWKTCEEFFKGRQRKLESVTSLLNEIHDVQSSLKNAPVEEQEILQSRLDDYMKQLFLIHYLFGELDVATVELHDIYTMHFPEKSDNLKKLPSSCAKSIHEEFHMARYVKYERERTLMNYINIEVEPRNAMDPSCPPADQKVPLDCESGVADVEFALLRAQYVDTITGTVTPCWLKRYVFPKAEGLEAQRSAEFLFKSIMERELHIPEFCATHRVTCITDVFSDDYTRQIYFHIPRGGTQLRFGSTHDVPKRIKRIGVRWLHDALQCVIELHSCQLVHGAISLSNFTYDDFGNTTLGFFSDALRHRVRGAASLLDDTIDFGALLHAEVLPYLLRASPAVSPVRNPSVASGREERLLTDTRCMDVANVYREVADRLIGKVEPRWTLIDARTFVRRFLEFNYNSDERNYLFTKEVSYPAHWATPKTIVPVSLVVDRRVFLHLPTNATVFLNRNLHLWDVYWKCRRKMVQKRGGGFFSMPASLKRHAPFHPCSDDCEVNERLLWHTCHDEEEAWRICLVGLPCKRHRLRLAPPWLESGEDGKYYPRRHAATPDWGVIFRVSLGTVVEHERGTVSDLPKKRVDVSQRARPPARGLERSAEERCVLLTGAKDPNDPRKWKIEVPASSARCYPEFMVCCVGI</sequence>
<evidence type="ECO:0000313" key="5">
    <source>
        <dbReference type="EMBL" id="PWV04483.1"/>
    </source>
</evidence>
<evidence type="ECO:0000256" key="3">
    <source>
        <dbReference type="ARBA" id="ARBA00023128"/>
    </source>
</evidence>
<dbReference type="VEuPathDB" id="TriTrypDB:TcCLB.511273.50"/>
<dbReference type="PANTHER" id="PTHR12763">
    <property type="match status" value="1"/>
</dbReference>
<dbReference type="GO" id="GO:0001405">
    <property type="term" value="C:PAM complex, Tim23 associated import motor"/>
    <property type="evidence" value="ECO:0007669"/>
    <property type="project" value="TreeGrafter"/>
</dbReference>
<evidence type="ECO:0000256" key="2">
    <source>
        <dbReference type="ARBA" id="ARBA00022792"/>
    </source>
</evidence>
<dbReference type="VEuPathDB" id="TriTrypDB:C3747_150g68"/>
<name>A0A2V2W9T9_TRYCR</name>
<dbReference type="VEuPathDB" id="TriTrypDB:C4B63_4g237"/>
<dbReference type="OrthoDB" id="240298at2759"/>
<dbReference type="VEuPathDB" id="TriTrypDB:TcCL_NonESM01316"/>
<gene>
    <name evidence="5" type="ORF">C3747_150g68</name>
</gene>
<dbReference type="InterPro" id="IPR036869">
    <property type="entry name" value="J_dom_sf"/>
</dbReference>
<organism evidence="5 6">
    <name type="scientific">Trypanosoma cruzi</name>
    <dbReference type="NCBI Taxonomy" id="5693"/>
    <lineage>
        <taxon>Eukaryota</taxon>
        <taxon>Discoba</taxon>
        <taxon>Euglenozoa</taxon>
        <taxon>Kinetoplastea</taxon>
        <taxon>Metakinetoplastina</taxon>
        <taxon>Trypanosomatida</taxon>
        <taxon>Trypanosomatidae</taxon>
        <taxon>Trypanosoma</taxon>
        <taxon>Schizotrypanum</taxon>
    </lineage>
</organism>
<comment type="subcellular location">
    <subcellularLocation>
        <location evidence="1">Mitochondrion inner membrane</location>
    </subcellularLocation>
</comment>
<dbReference type="GO" id="GO:0030150">
    <property type="term" value="P:protein import into mitochondrial matrix"/>
    <property type="evidence" value="ECO:0007669"/>
    <property type="project" value="TreeGrafter"/>
</dbReference>
<dbReference type="PANTHER" id="PTHR12763:SF59">
    <property type="entry name" value="PROTEIN KINASE DOMAIN-CONTAINING PROTEIN"/>
    <property type="match status" value="1"/>
</dbReference>
<dbReference type="VEuPathDB" id="TriTrypDB:TcG_03239"/>
<accession>A0A2V2W9T9</accession>
<dbReference type="Gene3D" id="1.10.287.110">
    <property type="entry name" value="DnaJ domain"/>
    <property type="match status" value="1"/>
</dbReference>
<dbReference type="VEuPathDB" id="TriTrypDB:TcBrA4_0083780"/>
<keyword evidence="3" id="KW-0496">Mitochondrion</keyword>
<dbReference type="VEuPathDB" id="TriTrypDB:TCDM_02420"/>
<evidence type="ECO:0000256" key="1">
    <source>
        <dbReference type="ARBA" id="ARBA00004273"/>
    </source>
</evidence>
<keyword evidence="2" id="KW-0999">Mitochondrion inner membrane</keyword>
<dbReference type="VEuPathDB" id="TriTrypDB:TcCLB.509803.50"/>
<dbReference type="EMBL" id="PRFC01000150">
    <property type="protein sequence ID" value="PWV04483.1"/>
    <property type="molecule type" value="Genomic_DNA"/>
</dbReference>
<reference evidence="5 6" key="1">
    <citation type="journal article" date="2018" name="Microb. Genom.">
        <title>Expanding an expanded genome: long-read sequencing of Trypanosoma cruzi.</title>
        <authorList>
            <person name="Berna L."/>
            <person name="Rodriguez M."/>
            <person name="Chiribao M.L."/>
            <person name="Parodi-Talice A."/>
            <person name="Pita S."/>
            <person name="Rijo G."/>
            <person name="Alvarez-Valin F."/>
            <person name="Robello C."/>
        </authorList>
    </citation>
    <scope>NUCLEOTIDE SEQUENCE [LARGE SCALE GENOMIC DNA]</scope>
    <source>
        <strain evidence="5 6">TCC</strain>
    </source>
</reference>
<proteinExistence type="predicted"/>
<dbReference type="AlphaFoldDB" id="A0A2V2W9T9"/>
<dbReference type="VEuPathDB" id="TriTrypDB:ECC02_001112"/>
<evidence type="ECO:0000256" key="4">
    <source>
        <dbReference type="ARBA" id="ARBA00023136"/>
    </source>
</evidence>